<dbReference type="AlphaFoldDB" id="A0A4Y2HLB4"/>
<comment type="caution">
    <text evidence="1">The sequence shown here is derived from an EMBL/GenBank/DDBJ whole genome shotgun (WGS) entry which is preliminary data.</text>
</comment>
<protein>
    <submittedName>
        <fullName evidence="1">Uncharacterized protein</fullName>
    </submittedName>
</protein>
<organism evidence="1 2">
    <name type="scientific">Araneus ventricosus</name>
    <name type="common">Orbweaver spider</name>
    <name type="synonym">Epeira ventricosa</name>
    <dbReference type="NCBI Taxonomy" id="182803"/>
    <lineage>
        <taxon>Eukaryota</taxon>
        <taxon>Metazoa</taxon>
        <taxon>Ecdysozoa</taxon>
        <taxon>Arthropoda</taxon>
        <taxon>Chelicerata</taxon>
        <taxon>Arachnida</taxon>
        <taxon>Araneae</taxon>
        <taxon>Araneomorphae</taxon>
        <taxon>Entelegynae</taxon>
        <taxon>Araneoidea</taxon>
        <taxon>Araneidae</taxon>
        <taxon>Araneus</taxon>
    </lineage>
</organism>
<reference evidence="1 2" key="1">
    <citation type="journal article" date="2019" name="Sci. Rep.">
        <title>Orb-weaving spider Araneus ventricosus genome elucidates the spidroin gene catalogue.</title>
        <authorList>
            <person name="Kono N."/>
            <person name="Nakamura H."/>
            <person name="Ohtoshi R."/>
            <person name="Moran D.A.P."/>
            <person name="Shinohara A."/>
            <person name="Yoshida Y."/>
            <person name="Fujiwara M."/>
            <person name="Mori M."/>
            <person name="Tomita M."/>
            <person name="Arakawa K."/>
        </authorList>
    </citation>
    <scope>NUCLEOTIDE SEQUENCE [LARGE SCALE GENOMIC DNA]</scope>
</reference>
<sequence>MGHKSHTTMNIPTREARTYLLIWWLLIRGRTMPSGGTGITTQPVVPGRRKRERVGTLFVSEKNMEAVVAVRSRLRGRRVPGSNPDPTQDPACMGELQVKSYVVDKCPPAGVVRKFVKGVPAQVSSSSSGLGSKLRGPSLTALVLL</sequence>
<evidence type="ECO:0000313" key="2">
    <source>
        <dbReference type="Proteomes" id="UP000499080"/>
    </source>
</evidence>
<proteinExistence type="predicted"/>
<evidence type="ECO:0000313" key="1">
    <source>
        <dbReference type="EMBL" id="GBM66028.1"/>
    </source>
</evidence>
<dbReference type="EMBL" id="BGPR01002003">
    <property type="protein sequence ID" value="GBM66028.1"/>
    <property type="molecule type" value="Genomic_DNA"/>
</dbReference>
<accession>A0A4Y2HLB4</accession>
<name>A0A4Y2HLB4_ARAVE</name>
<keyword evidence="2" id="KW-1185">Reference proteome</keyword>
<gene>
    <name evidence="1" type="ORF">AVEN_39585_1</name>
</gene>
<dbReference type="Proteomes" id="UP000499080">
    <property type="component" value="Unassembled WGS sequence"/>
</dbReference>